<accession>A0A918K606</accession>
<dbReference type="Pfam" id="PF00126">
    <property type="entry name" value="HTH_1"/>
    <property type="match status" value="1"/>
</dbReference>
<dbReference type="FunFam" id="1.10.10.10:FF:000001">
    <property type="entry name" value="LysR family transcriptional regulator"/>
    <property type="match status" value="1"/>
</dbReference>
<evidence type="ECO:0000256" key="3">
    <source>
        <dbReference type="ARBA" id="ARBA00023125"/>
    </source>
</evidence>
<dbReference type="RefSeq" id="WP_189607887.1">
    <property type="nucleotide sequence ID" value="NZ_BMXR01000003.1"/>
</dbReference>
<protein>
    <recommendedName>
        <fullName evidence="5">HTH lysR-type domain-containing protein</fullName>
    </recommendedName>
</protein>
<dbReference type="SUPFAM" id="SSF46785">
    <property type="entry name" value="Winged helix' DNA-binding domain"/>
    <property type="match status" value="1"/>
</dbReference>
<evidence type="ECO:0000259" key="5">
    <source>
        <dbReference type="PROSITE" id="PS50931"/>
    </source>
</evidence>
<dbReference type="InterPro" id="IPR036388">
    <property type="entry name" value="WH-like_DNA-bd_sf"/>
</dbReference>
<dbReference type="GO" id="GO:0000976">
    <property type="term" value="F:transcription cis-regulatory region binding"/>
    <property type="evidence" value="ECO:0007669"/>
    <property type="project" value="TreeGrafter"/>
</dbReference>
<comment type="similarity">
    <text evidence="1">Belongs to the LysR transcriptional regulatory family.</text>
</comment>
<sequence length="330" mass="37388">MEKSLRQFLMVAEMRSLSHAAKRLFISQPTLTHNMKKLEESLGVELFVRSPKGMSLTAYGEALLEQARIMRRVHENTLSKLEQMRTRQERGLKVGVGFAWWQLFFRDLFREYRAQHPGAPAHIDIANHLRSMDQLLSGDIDLFIGHKIVGLSPRSGAVFMPLFRIYDKCFVRPGHPLLGRPCSLDALLDYPHVDVTPDESRYRRQVIEDTQLKEADRNVYHLAERVVWSSNSMSASLDIMLESDAVMTYTGTLANYLAQFGICELDIIEPQGPFTVGLYTLGDRVGDEMVNTLVRLIGAYLPGIADQVDMIAPMRDGQLASVEWIEPGAH</sequence>
<evidence type="ECO:0000256" key="1">
    <source>
        <dbReference type="ARBA" id="ARBA00009437"/>
    </source>
</evidence>
<dbReference type="PROSITE" id="PS50931">
    <property type="entry name" value="HTH_LYSR"/>
    <property type="match status" value="1"/>
</dbReference>
<dbReference type="Gene3D" id="1.10.10.10">
    <property type="entry name" value="Winged helix-like DNA-binding domain superfamily/Winged helix DNA-binding domain"/>
    <property type="match status" value="1"/>
</dbReference>
<dbReference type="Proteomes" id="UP000626148">
    <property type="component" value="Unassembled WGS sequence"/>
</dbReference>
<dbReference type="SUPFAM" id="SSF53850">
    <property type="entry name" value="Periplasmic binding protein-like II"/>
    <property type="match status" value="1"/>
</dbReference>
<proteinExistence type="inferred from homology"/>
<dbReference type="InterPro" id="IPR036390">
    <property type="entry name" value="WH_DNA-bd_sf"/>
</dbReference>
<keyword evidence="4" id="KW-0804">Transcription</keyword>
<keyword evidence="7" id="KW-1185">Reference proteome</keyword>
<dbReference type="PANTHER" id="PTHR30126:SF98">
    <property type="entry name" value="HTH-TYPE TRANSCRIPTIONAL ACTIVATOR BAUR"/>
    <property type="match status" value="1"/>
</dbReference>
<keyword evidence="2" id="KW-0805">Transcription regulation</keyword>
<dbReference type="PANTHER" id="PTHR30126">
    <property type="entry name" value="HTH-TYPE TRANSCRIPTIONAL REGULATOR"/>
    <property type="match status" value="1"/>
</dbReference>
<evidence type="ECO:0000313" key="6">
    <source>
        <dbReference type="EMBL" id="GGX48631.1"/>
    </source>
</evidence>
<dbReference type="Pfam" id="PF03466">
    <property type="entry name" value="LysR_substrate"/>
    <property type="match status" value="1"/>
</dbReference>
<reference evidence="6" key="2">
    <citation type="submission" date="2020-09" db="EMBL/GenBank/DDBJ databases">
        <authorList>
            <person name="Sun Q."/>
            <person name="Kim S."/>
        </authorList>
    </citation>
    <scope>NUCLEOTIDE SEQUENCE</scope>
    <source>
        <strain evidence="6">KCTC 22169</strain>
    </source>
</reference>
<dbReference type="InterPro" id="IPR000847">
    <property type="entry name" value="LysR_HTH_N"/>
</dbReference>
<dbReference type="InterPro" id="IPR005119">
    <property type="entry name" value="LysR_subst-bd"/>
</dbReference>
<evidence type="ECO:0000256" key="4">
    <source>
        <dbReference type="ARBA" id="ARBA00023163"/>
    </source>
</evidence>
<dbReference type="AlphaFoldDB" id="A0A918K606"/>
<name>A0A918K606_9GAMM</name>
<comment type="caution">
    <text evidence="6">The sequence shown here is derived from an EMBL/GenBank/DDBJ whole genome shotgun (WGS) entry which is preliminary data.</text>
</comment>
<keyword evidence="3" id="KW-0238">DNA-binding</keyword>
<reference evidence="6" key="1">
    <citation type="journal article" date="2014" name="Int. J. Syst. Evol. Microbiol.">
        <title>Complete genome sequence of Corynebacterium casei LMG S-19264T (=DSM 44701T), isolated from a smear-ripened cheese.</title>
        <authorList>
            <consortium name="US DOE Joint Genome Institute (JGI-PGF)"/>
            <person name="Walter F."/>
            <person name="Albersmeier A."/>
            <person name="Kalinowski J."/>
            <person name="Ruckert C."/>
        </authorList>
    </citation>
    <scope>NUCLEOTIDE SEQUENCE</scope>
    <source>
        <strain evidence="6">KCTC 22169</strain>
    </source>
</reference>
<feature type="domain" description="HTH lysR-type" evidence="5">
    <location>
        <begin position="1"/>
        <end position="57"/>
    </location>
</feature>
<evidence type="ECO:0000256" key="2">
    <source>
        <dbReference type="ARBA" id="ARBA00023015"/>
    </source>
</evidence>
<dbReference type="PRINTS" id="PR00039">
    <property type="entry name" value="HTHLYSR"/>
</dbReference>
<gene>
    <name evidence="6" type="ORF">GCM10007392_14640</name>
</gene>
<evidence type="ECO:0000313" key="7">
    <source>
        <dbReference type="Proteomes" id="UP000626148"/>
    </source>
</evidence>
<organism evidence="6 7">
    <name type="scientific">Saccharospirillum salsuginis</name>
    <dbReference type="NCBI Taxonomy" id="418750"/>
    <lineage>
        <taxon>Bacteria</taxon>
        <taxon>Pseudomonadati</taxon>
        <taxon>Pseudomonadota</taxon>
        <taxon>Gammaproteobacteria</taxon>
        <taxon>Oceanospirillales</taxon>
        <taxon>Saccharospirillaceae</taxon>
        <taxon>Saccharospirillum</taxon>
    </lineage>
</organism>
<dbReference type="EMBL" id="BMXR01000003">
    <property type="protein sequence ID" value="GGX48631.1"/>
    <property type="molecule type" value="Genomic_DNA"/>
</dbReference>
<dbReference type="GO" id="GO:0003700">
    <property type="term" value="F:DNA-binding transcription factor activity"/>
    <property type="evidence" value="ECO:0007669"/>
    <property type="project" value="InterPro"/>
</dbReference>
<dbReference type="Gene3D" id="3.40.190.10">
    <property type="entry name" value="Periplasmic binding protein-like II"/>
    <property type="match status" value="2"/>
</dbReference>